<dbReference type="AlphaFoldDB" id="A0A9P4PJQ8"/>
<keyword evidence="3" id="KW-1185">Reference proteome</keyword>
<protein>
    <recommendedName>
        <fullName evidence="1">3'-5' exonuclease domain-containing protein</fullName>
    </recommendedName>
</protein>
<dbReference type="Pfam" id="PF01612">
    <property type="entry name" value="DNA_pol_A_exo1"/>
    <property type="match status" value="1"/>
</dbReference>
<dbReference type="InterPro" id="IPR036397">
    <property type="entry name" value="RNaseH_sf"/>
</dbReference>
<dbReference type="Proteomes" id="UP000799764">
    <property type="component" value="Unassembled WGS sequence"/>
</dbReference>
<dbReference type="GO" id="GO:0006139">
    <property type="term" value="P:nucleobase-containing compound metabolic process"/>
    <property type="evidence" value="ECO:0007669"/>
    <property type="project" value="InterPro"/>
</dbReference>
<evidence type="ECO:0000313" key="3">
    <source>
        <dbReference type="Proteomes" id="UP000799764"/>
    </source>
</evidence>
<proteinExistence type="predicted"/>
<reference evidence="2" key="1">
    <citation type="journal article" date="2020" name="Stud. Mycol.">
        <title>101 Dothideomycetes genomes: a test case for predicting lifestyles and emergence of pathogens.</title>
        <authorList>
            <person name="Haridas S."/>
            <person name="Albert R."/>
            <person name="Binder M."/>
            <person name="Bloem J."/>
            <person name="Labutti K."/>
            <person name="Salamov A."/>
            <person name="Andreopoulos B."/>
            <person name="Baker S."/>
            <person name="Barry K."/>
            <person name="Bills G."/>
            <person name="Bluhm B."/>
            <person name="Cannon C."/>
            <person name="Castanera R."/>
            <person name="Culley D."/>
            <person name="Daum C."/>
            <person name="Ezra D."/>
            <person name="Gonzalez J."/>
            <person name="Henrissat B."/>
            <person name="Kuo A."/>
            <person name="Liang C."/>
            <person name="Lipzen A."/>
            <person name="Lutzoni F."/>
            <person name="Magnuson J."/>
            <person name="Mondo S."/>
            <person name="Nolan M."/>
            <person name="Ohm R."/>
            <person name="Pangilinan J."/>
            <person name="Park H.-J."/>
            <person name="Ramirez L."/>
            <person name="Alfaro M."/>
            <person name="Sun H."/>
            <person name="Tritt A."/>
            <person name="Yoshinaga Y."/>
            <person name="Zwiers L.-H."/>
            <person name="Turgeon B."/>
            <person name="Goodwin S."/>
            <person name="Spatafora J."/>
            <person name="Crous P."/>
            <person name="Grigoriev I."/>
        </authorList>
    </citation>
    <scope>NUCLEOTIDE SEQUENCE</scope>
    <source>
        <strain evidence="2">CBS 690.94</strain>
    </source>
</reference>
<organism evidence="2 3">
    <name type="scientific">Karstenula rhodostoma CBS 690.94</name>
    <dbReference type="NCBI Taxonomy" id="1392251"/>
    <lineage>
        <taxon>Eukaryota</taxon>
        <taxon>Fungi</taxon>
        <taxon>Dikarya</taxon>
        <taxon>Ascomycota</taxon>
        <taxon>Pezizomycotina</taxon>
        <taxon>Dothideomycetes</taxon>
        <taxon>Pleosporomycetidae</taxon>
        <taxon>Pleosporales</taxon>
        <taxon>Massarineae</taxon>
        <taxon>Didymosphaeriaceae</taxon>
        <taxon>Karstenula</taxon>
    </lineage>
</organism>
<dbReference type="InterPro" id="IPR012337">
    <property type="entry name" value="RNaseH-like_sf"/>
</dbReference>
<evidence type="ECO:0000313" key="2">
    <source>
        <dbReference type="EMBL" id="KAF2444194.1"/>
    </source>
</evidence>
<dbReference type="EMBL" id="MU001501">
    <property type="protein sequence ID" value="KAF2444194.1"/>
    <property type="molecule type" value="Genomic_DNA"/>
</dbReference>
<dbReference type="PANTHER" id="PTHR43040">
    <property type="entry name" value="RIBONUCLEASE D"/>
    <property type="match status" value="1"/>
</dbReference>
<dbReference type="PANTHER" id="PTHR43040:SF1">
    <property type="entry name" value="RIBONUCLEASE D"/>
    <property type="match status" value="1"/>
</dbReference>
<dbReference type="Gene3D" id="3.30.420.10">
    <property type="entry name" value="Ribonuclease H-like superfamily/Ribonuclease H"/>
    <property type="match status" value="1"/>
</dbReference>
<dbReference type="SUPFAM" id="SSF53098">
    <property type="entry name" value="Ribonuclease H-like"/>
    <property type="match status" value="1"/>
</dbReference>
<dbReference type="GO" id="GO:0003676">
    <property type="term" value="F:nucleic acid binding"/>
    <property type="evidence" value="ECO:0007669"/>
    <property type="project" value="InterPro"/>
</dbReference>
<sequence length="279" mass="31960">MTTPKLVSTVTELAQVLDRLNLSTTVPPHLYIDIEGVNLSRNGSISVFTLFDRTQKYVYLIDVHSLGFAAFTTHSATCATFKDSGFEAIGADAARYITLKTILESPEIPKVFFDVRNDSDALFAHFGIRLQGVQDLQMMELATRCRRNRERVNGLSRCLEFGLVGILSPFQRSQVQSIKARGSALFAPEKGGSFEVFNQRPLDVTIENYCMQDVIFLPALWSLYNQKLWVPFWKFVVQHETKKRLEESQAPDYVPQGKHKTLGWTWGYLRQMEMKWNEY</sequence>
<gene>
    <name evidence="2" type="ORF">P171DRAFT_455070</name>
</gene>
<dbReference type="OrthoDB" id="26838at2759"/>
<dbReference type="InterPro" id="IPR002562">
    <property type="entry name" value="3'-5'_exonuclease_dom"/>
</dbReference>
<dbReference type="GO" id="GO:0008408">
    <property type="term" value="F:3'-5' exonuclease activity"/>
    <property type="evidence" value="ECO:0007669"/>
    <property type="project" value="InterPro"/>
</dbReference>
<feature type="domain" description="3'-5' exonuclease" evidence="1">
    <location>
        <begin position="7"/>
        <end position="217"/>
    </location>
</feature>
<evidence type="ECO:0000259" key="1">
    <source>
        <dbReference type="Pfam" id="PF01612"/>
    </source>
</evidence>
<name>A0A9P4PJQ8_9PLEO</name>
<comment type="caution">
    <text evidence="2">The sequence shown here is derived from an EMBL/GenBank/DDBJ whole genome shotgun (WGS) entry which is preliminary data.</text>
</comment>
<accession>A0A9P4PJQ8</accession>